<dbReference type="EMBL" id="BNAU01000002">
    <property type="protein sequence ID" value="GHE90488.1"/>
    <property type="molecule type" value="Genomic_DNA"/>
</dbReference>
<organism evidence="2 3">
    <name type="scientific">Amycolatopsis deserti</name>
    <dbReference type="NCBI Taxonomy" id="185696"/>
    <lineage>
        <taxon>Bacteria</taxon>
        <taxon>Bacillati</taxon>
        <taxon>Actinomycetota</taxon>
        <taxon>Actinomycetes</taxon>
        <taxon>Pseudonocardiales</taxon>
        <taxon>Pseudonocardiaceae</taxon>
        <taxon>Amycolatopsis</taxon>
    </lineage>
</organism>
<sequence length="51" mass="5698">MIWDLAREREATGGGPAVEERDTTAAVELRWDRREGLLTRTRPAGETGAWS</sequence>
<dbReference type="Proteomes" id="UP000605897">
    <property type="component" value="Unassembled WGS sequence"/>
</dbReference>
<evidence type="ECO:0000256" key="1">
    <source>
        <dbReference type="SAM" id="MobiDB-lite"/>
    </source>
</evidence>
<evidence type="ECO:0000313" key="3">
    <source>
        <dbReference type="Proteomes" id="UP000605897"/>
    </source>
</evidence>
<comment type="caution">
    <text evidence="2">The sequence shown here is derived from an EMBL/GenBank/DDBJ whole genome shotgun (WGS) entry which is preliminary data.</text>
</comment>
<feature type="compositionally biased region" description="Basic and acidic residues" evidence="1">
    <location>
        <begin position="1"/>
        <end position="11"/>
    </location>
</feature>
<evidence type="ECO:0000313" key="2">
    <source>
        <dbReference type="EMBL" id="GHE90488.1"/>
    </source>
</evidence>
<gene>
    <name evidence="2" type="ORF">GCM10017786_23470</name>
</gene>
<name>A0ABQ3IPK1_9PSEU</name>
<keyword evidence="3" id="KW-1185">Reference proteome</keyword>
<proteinExistence type="predicted"/>
<reference evidence="3" key="1">
    <citation type="journal article" date="2019" name="Int. J. Syst. Evol. Microbiol.">
        <title>The Global Catalogue of Microorganisms (GCM) 10K type strain sequencing project: providing services to taxonomists for standard genome sequencing and annotation.</title>
        <authorList>
            <consortium name="The Broad Institute Genomics Platform"/>
            <consortium name="The Broad Institute Genome Sequencing Center for Infectious Disease"/>
            <person name="Wu L."/>
            <person name="Ma J."/>
        </authorList>
    </citation>
    <scope>NUCLEOTIDE SEQUENCE [LARGE SCALE GENOMIC DNA]</scope>
    <source>
        <strain evidence="3">CGMCC 4.7677</strain>
    </source>
</reference>
<protein>
    <submittedName>
        <fullName evidence="2">Uncharacterized protein</fullName>
    </submittedName>
</protein>
<feature type="region of interest" description="Disordered" evidence="1">
    <location>
        <begin position="1"/>
        <end position="23"/>
    </location>
</feature>
<accession>A0ABQ3IPK1</accession>